<accession>A0A0E4FTJ1</accession>
<dbReference type="EMBL" id="AP014685">
    <property type="protein sequence ID" value="BAR56797.1"/>
    <property type="molecule type" value="Genomic_DNA"/>
</dbReference>
<dbReference type="SUPFAM" id="SSF56601">
    <property type="entry name" value="beta-lactamase/transpeptidase-like"/>
    <property type="match status" value="1"/>
</dbReference>
<protein>
    <recommendedName>
        <fullName evidence="3">Beta-lactamase-related domain-containing protein</fullName>
    </recommendedName>
</protein>
<dbReference type="InterPro" id="IPR012338">
    <property type="entry name" value="Beta-lactam/transpept-like"/>
</dbReference>
<name>A0A0E4FTJ1_9BRAD</name>
<dbReference type="AlphaFoldDB" id="A0A0E4FTJ1"/>
<evidence type="ECO:0000313" key="2">
    <source>
        <dbReference type="Proteomes" id="UP000063308"/>
    </source>
</evidence>
<proteinExistence type="predicted"/>
<evidence type="ECO:0000313" key="1">
    <source>
        <dbReference type="EMBL" id="BAR56797.1"/>
    </source>
</evidence>
<dbReference type="Gene3D" id="3.40.710.10">
    <property type="entry name" value="DD-peptidase/beta-lactamase superfamily"/>
    <property type="match status" value="1"/>
</dbReference>
<evidence type="ECO:0008006" key="3">
    <source>
        <dbReference type="Google" id="ProtNLM"/>
    </source>
</evidence>
<gene>
    <name evidence="1" type="ORF">NK6_3621</name>
</gene>
<sequence length="99" mass="10663">MNYSATATPNAWVGIGAGFWTNHGASFGANLRITHGWPRDAFFAKGTIGQYTIVIPSERLVIVRLGRSPNWPPEADGVFDLVRDVVAATHEKGKLAGVN</sequence>
<reference evidence="1 2" key="1">
    <citation type="submission" date="2014-11" db="EMBL/GenBank/DDBJ databases">
        <title>Symbiosis island explosion on the genome of extra-slow-growing strains of soybean bradyrhizobia with massive insertion sequences.</title>
        <authorList>
            <person name="Iida T."/>
            <person name="Minamisawa K."/>
        </authorList>
    </citation>
    <scope>NUCLEOTIDE SEQUENCE [LARGE SCALE GENOMIC DNA]</scope>
    <source>
        <strain evidence="1 2">NK6</strain>
    </source>
</reference>
<organism evidence="1 2">
    <name type="scientific">Bradyrhizobium diazoefficiens</name>
    <dbReference type="NCBI Taxonomy" id="1355477"/>
    <lineage>
        <taxon>Bacteria</taxon>
        <taxon>Pseudomonadati</taxon>
        <taxon>Pseudomonadota</taxon>
        <taxon>Alphaproteobacteria</taxon>
        <taxon>Hyphomicrobiales</taxon>
        <taxon>Nitrobacteraceae</taxon>
        <taxon>Bradyrhizobium</taxon>
    </lineage>
</organism>
<dbReference type="Proteomes" id="UP000063308">
    <property type="component" value="Chromosome"/>
</dbReference>